<dbReference type="AlphaFoldDB" id="A0A5J5GY12"/>
<evidence type="ECO:0000313" key="1">
    <source>
        <dbReference type="EMBL" id="KAA9013359.1"/>
    </source>
</evidence>
<dbReference type="Proteomes" id="UP000326671">
    <property type="component" value="Unassembled WGS sequence"/>
</dbReference>
<dbReference type="OrthoDB" id="2884594at2"/>
<comment type="caution">
    <text evidence="1">The sequence shown here is derived from an EMBL/GenBank/DDBJ whole genome shotgun (WGS) entry which is preliminary data.</text>
</comment>
<dbReference type="EMBL" id="VYKL01000052">
    <property type="protein sequence ID" value="KAA9013359.1"/>
    <property type="molecule type" value="Genomic_DNA"/>
</dbReference>
<proteinExistence type="predicted"/>
<dbReference type="RefSeq" id="WP_150442693.1">
    <property type="nucleotide sequence ID" value="NZ_VYKL01000052.1"/>
</dbReference>
<protein>
    <submittedName>
        <fullName evidence="1">Uncharacterized protein</fullName>
    </submittedName>
</protein>
<gene>
    <name evidence="1" type="ORF">F4V44_24830</name>
</gene>
<sequence>MDKNQLLNRVQSMIQSSTKKPKYMTISTVKVADLFGVKPEEVKKGLQELVAEGALIQSKLDSPPHHDIFLLP</sequence>
<accession>A0A5J5GY12</accession>
<reference evidence="1 2" key="1">
    <citation type="submission" date="2019-09" db="EMBL/GenBank/DDBJ databases">
        <title>Whole genome sequences of isolates from the Mars Exploration Rovers.</title>
        <authorList>
            <person name="Seuylemezian A."/>
            <person name="Vaishampayan P."/>
        </authorList>
    </citation>
    <scope>NUCLEOTIDE SEQUENCE [LARGE SCALE GENOMIC DNA]</scope>
    <source>
        <strain evidence="1 2">MER_TA_151</strain>
    </source>
</reference>
<organism evidence="1 2">
    <name type="scientific">Niallia endozanthoxylica</name>
    <dbReference type="NCBI Taxonomy" id="2036016"/>
    <lineage>
        <taxon>Bacteria</taxon>
        <taxon>Bacillati</taxon>
        <taxon>Bacillota</taxon>
        <taxon>Bacilli</taxon>
        <taxon>Bacillales</taxon>
        <taxon>Bacillaceae</taxon>
        <taxon>Niallia</taxon>
    </lineage>
</organism>
<name>A0A5J5GY12_9BACI</name>
<evidence type="ECO:0000313" key="2">
    <source>
        <dbReference type="Proteomes" id="UP000326671"/>
    </source>
</evidence>
<keyword evidence="2" id="KW-1185">Reference proteome</keyword>